<proteinExistence type="predicted"/>
<gene>
    <name evidence="1" type="ORF">FJZ47_10950</name>
</gene>
<name>A0A938B2S0_UNCTE</name>
<sequence>MRAYFELPYDTDEILAEFGDTFTRTRLALPRSHRELPGLQALQQQLEATLPYVTLSSETAKREILIAPILSRVEVLCQRLLRDDVDELIHLLVGILEDP</sequence>
<evidence type="ECO:0000313" key="1">
    <source>
        <dbReference type="EMBL" id="MBM3224309.1"/>
    </source>
</evidence>
<dbReference type="Proteomes" id="UP000712673">
    <property type="component" value="Unassembled WGS sequence"/>
</dbReference>
<comment type="caution">
    <text evidence="1">The sequence shown here is derived from an EMBL/GenBank/DDBJ whole genome shotgun (WGS) entry which is preliminary data.</text>
</comment>
<accession>A0A938B2S0</accession>
<dbReference type="AlphaFoldDB" id="A0A938B2S0"/>
<evidence type="ECO:0000313" key="2">
    <source>
        <dbReference type="Proteomes" id="UP000712673"/>
    </source>
</evidence>
<organism evidence="1 2">
    <name type="scientific">Tectimicrobiota bacterium</name>
    <dbReference type="NCBI Taxonomy" id="2528274"/>
    <lineage>
        <taxon>Bacteria</taxon>
        <taxon>Pseudomonadati</taxon>
        <taxon>Nitrospinota/Tectimicrobiota group</taxon>
        <taxon>Candidatus Tectimicrobiota</taxon>
    </lineage>
</organism>
<protein>
    <submittedName>
        <fullName evidence="1">Uncharacterized protein</fullName>
    </submittedName>
</protein>
<reference evidence="1" key="1">
    <citation type="submission" date="2019-03" db="EMBL/GenBank/DDBJ databases">
        <title>Lake Tanganyika Metagenome-Assembled Genomes (MAGs).</title>
        <authorList>
            <person name="Tran P."/>
        </authorList>
    </citation>
    <scope>NUCLEOTIDE SEQUENCE</scope>
    <source>
        <strain evidence="1">K_DeepCast_65m_m2_066</strain>
    </source>
</reference>
<dbReference type="EMBL" id="VGLS01000296">
    <property type="protein sequence ID" value="MBM3224309.1"/>
    <property type="molecule type" value="Genomic_DNA"/>
</dbReference>